<dbReference type="GO" id="GO:0006355">
    <property type="term" value="P:regulation of DNA-templated transcription"/>
    <property type="evidence" value="ECO:0007669"/>
    <property type="project" value="InterPro"/>
</dbReference>
<comment type="caution">
    <text evidence="7">The sequence shown here is derived from an EMBL/GenBank/DDBJ whole genome shotgun (WGS) entry which is preliminary data.</text>
</comment>
<evidence type="ECO:0000256" key="3">
    <source>
        <dbReference type="ARBA" id="ARBA00023125"/>
    </source>
</evidence>
<sequence length="239" mass="27003">MDTAFVPPTNLVNHVGHTPELTGNCSEENRICTRSVLNALQRLCVPPSVCLSVTDDSYAAHHGVSALNAQTRRMDDVLRTNRRVLELVSRVLQCSCTIMPSVQLILFVVCDRVFTWYRAMLRDDEDRMMFEQAPTTSSPSIEYDHGELVLAMPITMGNFSVDTAMQVHIRNQLVIDEMRGADNVIHQFAACVQEAQCQSSPAHRQQIYEIINSMLRDQLQAQTNIIYERAIHEDIVAVE</sequence>
<proteinExistence type="predicted"/>
<evidence type="ECO:0000256" key="2">
    <source>
        <dbReference type="ARBA" id="ARBA00023015"/>
    </source>
</evidence>
<keyword evidence="8" id="KW-1185">Reference proteome</keyword>
<dbReference type="GO" id="GO:0045122">
    <property type="term" value="P:aflatoxin biosynthetic process"/>
    <property type="evidence" value="ECO:0007669"/>
    <property type="project" value="InterPro"/>
</dbReference>
<reference evidence="7" key="1">
    <citation type="submission" date="2022-12" db="EMBL/GenBank/DDBJ databases">
        <authorList>
            <person name="Petersen C."/>
        </authorList>
    </citation>
    <scope>NUCLEOTIDE SEQUENCE</scope>
    <source>
        <strain evidence="7">IBT 16125</strain>
    </source>
</reference>
<dbReference type="AlphaFoldDB" id="A0AAD6G824"/>
<keyword evidence="2" id="KW-0805">Transcription regulation</keyword>
<keyword evidence="4" id="KW-0804">Transcription</keyword>
<dbReference type="RefSeq" id="XP_056770854.1">
    <property type="nucleotide sequence ID" value="XM_056906747.1"/>
</dbReference>
<accession>A0AAD6G824</accession>
<dbReference type="GeneID" id="81596990"/>
<evidence type="ECO:0000313" key="8">
    <source>
        <dbReference type="Proteomes" id="UP001213681"/>
    </source>
</evidence>
<evidence type="ECO:0000256" key="4">
    <source>
        <dbReference type="ARBA" id="ARBA00023163"/>
    </source>
</evidence>
<protein>
    <recommendedName>
        <fullName evidence="6">Aflatoxin regulatory protein domain-containing protein</fullName>
    </recommendedName>
</protein>
<gene>
    <name evidence="7" type="ORF">N7458_003364</name>
</gene>
<dbReference type="Proteomes" id="UP001213681">
    <property type="component" value="Unassembled WGS sequence"/>
</dbReference>
<evidence type="ECO:0000313" key="7">
    <source>
        <dbReference type="EMBL" id="KAJ5461812.1"/>
    </source>
</evidence>
<keyword evidence="1" id="KW-0479">Metal-binding</keyword>
<dbReference type="GO" id="GO:0046872">
    <property type="term" value="F:metal ion binding"/>
    <property type="evidence" value="ECO:0007669"/>
    <property type="project" value="UniProtKB-KW"/>
</dbReference>
<keyword evidence="3" id="KW-0238">DNA-binding</keyword>
<dbReference type="InterPro" id="IPR013700">
    <property type="entry name" value="AflR"/>
</dbReference>
<dbReference type="GO" id="GO:0005634">
    <property type="term" value="C:nucleus"/>
    <property type="evidence" value="ECO:0007669"/>
    <property type="project" value="InterPro"/>
</dbReference>
<evidence type="ECO:0000259" key="6">
    <source>
        <dbReference type="Pfam" id="PF08493"/>
    </source>
</evidence>
<dbReference type="GO" id="GO:0003677">
    <property type="term" value="F:DNA binding"/>
    <property type="evidence" value="ECO:0007669"/>
    <property type="project" value="UniProtKB-KW"/>
</dbReference>
<evidence type="ECO:0000256" key="1">
    <source>
        <dbReference type="ARBA" id="ARBA00022723"/>
    </source>
</evidence>
<dbReference type="EMBL" id="JAPVEA010000002">
    <property type="protein sequence ID" value="KAJ5461812.1"/>
    <property type="molecule type" value="Genomic_DNA"/>
</dbReference>
<reference evidence="7" key="2">
    <citation type="journal article" date="2023" name="IMA Fungus">
        <title>Comparative genomic study of the Penicillium genus elucidates a diverse pangenome and 15 lateral gene transfer events.</title>
        <authorList>
            <person name="Petersen C."/>
            <person name="Sorensen T."/>
            <person name="Nielsen M.R."/>
            <person name="Sondergaard T.E."/>
            <person name="Sorensen J.L."/>
            <person name="Fitzpatrick D.A."/>
            <person name="Frisvad J.C."/>
            <person name="Nielsen K.L."/>
        </authorList>
    </citation>
    <scope>NUCLEOTIDE SEQUENCE</scope>
    <source>
        <strain evidence="7">IBT 16125</strain>
    </source>
</reference>
<keyword evidence="5" id="KW-0539">Nucleus</keyword>
<feature type="domain" description="Aflatoxin regulatory protein" evidence="6">
    <location>
        <begin position="32"/>
        <end position="125"/>
    </location>
</feature>
<name>A0AAD6G824_9EURO</name>
<dbReference type="Pfam" id="PF08493">
    <property type="entry name" value="AflR"/>
    <property type="match status" value="1"/>
</dbReference>
<organism evidence="7 8">
    <name type="scientific">Penicillium daleae</name>
    <dbReference type="NCBI Taxonomy" id="63821"/>
    <lineage>
        <taxon>Eukaryota</taxon>
        <taxon>Fungi</taxon>
        <taxon>Dikarya</taxon>
        <taxon>Ascomycota</taxon>
        <taxon>Pezizomycotina</taxon>
        <taxon>Eurotiomycetes</taxon>
        <taxon>Eurotiomycetidae</taxon>
        <taxon>Eurotiales</taxon>
        <taxon>Aspergillaceae</taxon>
        <taxon>Penicillium</taxon>
    </lineage>
</organism>
<evidence type="ECO:0000256" key="5">
    <source>
        <dbReference type="ARBA" id="ARBA00023242"/>
    </source>
</evidence>